<dbReference type="EMBL" id="FOMX01000044">
    <property type="protein sequence ID" value="SFF30616.1"/>
    <property type="molecule type" value="Genomic_DNA"/>
</dbReference>
<protein>
    <submittedName>
        <fullName evidence="2">Uncharacterized protein</fullName>
    </submittedName>
</protein>
<dbReference type="AlphaFoldDB" id="A0A1I2HPG8"/>
<reference evidence="3" key="1">
    <citation type="submission" date="2016-10" db="EMBL/GenBank/DDBJ databases">
        <authorList>
            <person name="Varghese N."/>
            <person name="Submissions S."/>
        </authorList>
    </citation>
    <scope>NUCLEOTIDE SEQUENCE [LARGE SCALE GENOMIC DNA]</scope>
    <source>
        <strain evidence="3">ATCC 25963</strain>
    </source>
</reference>
<proteinExistence type="predicted"/>
<organism evidence="2 3">
    <name type="scientific">Nannocystis exedens</name>
    <dbReference type="NCBI Taxonomy" id="54"/>
    <lineage>
        <taxon>Bacteria</taxon>
        <taxon>Pseudomonadati</taxon>
        <taxon>Myxococcota</taxon>
        <taxon>Polyangia</taxon>
        <taxon>Nannocystales</taxon>
        <taxon>Nannocystaceae</taxon>
        <taxon>Nannocystis</taxon>
    </lineage>
</organism>
<dbReference type="RefSeq" id="WP_096329960.1">
    <property type="nucleotide sequence ID" value="NZ_FOMX01000044.1"/>
</dbReference>
<sequence>MSAGTGTRSRCPRTSPATVPPGRCPTSPRSPSGPAISAAITSASAPDLGRHASHRKFGRGRVLLRRDGKTEIEFADGVRTLADSFLTFE</sequence>
<evidence type="ECO:0000256" key="1">
    <source>
        <dbReference type="SAM" id="MobiDB-lite"/>
    </source>
</evidence>
<feature type="compositionally biased region" description="Low complexity" evidence="1">
    <location>
        <begin position="27"/>
        <end position="37"/>
    </location>
</feature>
<gene>
    <name evidence="2" type="ORF">SAMN02745121_08049</name>
</gene>
<dbReference type="Proteomes" id="UP000199400">
    <property type="component" value="Unassembled WGS sequence"/>
</dbReference>
<evidence type="ECO:0000313" key="3">
    <source>
        <dbReference type="Proteomes" id="UP000199400"/>
    </source>
</evidence>
<keyword evidence="3" id="KW-1185">Reference proteome</keyword>
<feature type="region of interest" description="Disordered" evidence="1">
    <location>
        <begin position="1"/>
        <end position="37"/>
    </location>
</feature>
<evidence type="ECO:0000313" key="2">
    <source>
        <dbReference type="EMBL" id="SFF30616.1"/>
    </source>
</evidence>
<name>A0A1I2HPG8_9BACT</name>
<accession>A0A1I2HPG8</accession>